<evidence type="ECO:0000256" key="3">
    <source>
        <dbReference type="ARBA" id="ARBA00022490"/>
    </source>
</evidence>
<accession>A9UXD3</accession>
<dbReference type="GO" id="GO:0005856">
    <property type="term" value="C:cytoskeleton"/>
    <property type="evidence" value="ECO:0007669"/>
    <property type="project" value="UniProtKB-SubCell"/>
</dbReference>
<dbReference type="KEGG" id="mbr:MONBRDRAFT_7561"/>
<protein>
    <recommendedName>
        <fullName evidence="8">Transforming acidic coiled-coil-containing protein C-terminal domain-containing protein</fullName>
    </recommendedName>
</protein>
<evidence type="ECO:0000256" key="4">
    <source>
        <dbReference type="ARBA" id="ARBA00023054"/>
    </source>
</evidence>
<evidence type="ECO:0000259" key="8">
    <source>
        <dbReference type="Pfam" id="PF05010"/>
    </source>
</evidence>
<comment type="similarity">
    <text evidence="2">Belongs to the TACC family.</text>
</comment>
<evidence type="ECO:0000256" key="7">
    <source>
        <dbReference type="SAM" id="MobiDB-lite"/>
    </source>
</evidence>
<reference evidence="9 10" key="1">
    <citation type="journal article" date="2008" name="Nature">
        <title>The genome of the choanoflagellate Monosiga brevicollis and the origin of metazoans.</title>
        <authorList>
            <consortium name="JGI Sequencing"/>
            <person name="King N."/>
            <person name="Westbrook M.J."/>
            <person name="Young S.L."/>
            <person name="Kuo A."/>
            <person name="Abedin M."/>
            <person name="Chapman J."/>
            <person name="Fairclough S."/>
            <person name="Hellsten U."/>
            <person name="Isogai Y."/>
            <person name="Letunic I."/>
            <person name="Marr M."/>
            <person name="Pincus D."/>
            <person name="Putnam N."/>
            <person name="Rokas A."/>
            <person name="Wright K.J."/>
            <person name="Zuzow R."/>
            <person name="Dirks W."/>
            <person name="Good M."/>
            <person name="Goodstein D."/>
            <person name="Lemons D."/>
            <person name="Li W."/>
            <person name="Lyons J.B."/>
            <person name="Morris A."/>
            <person name="Nichols S."/>
            <person name="Richter D.J."/>
            <person name="Salamov A."/>
            <person name="Bork P."/>
            <person name="Lim W.A."/>
            <person name="Manning G."/>
            <person name="Miller W.T."/>
            <person name="McGinnis W."/>
            <person name="Shapiro H."/>
            <person name="Tjian R."/>
            <person name="Grigoriev I.V."/>
            <person name="Rokhsar D."/>
        </authorList>
    </citation>
    <scope>NUCLEOTIDE SEQUENCE [LARGE SCALE GENOMIC DNA]</scope>
    <source>
        <strain evidence="10">MX1 / ATCC 50154</strain>
    </source>
</reference>
<keyword evidence="4 6" id="KW-0175">Coiled coil</keyword>
<dbReference type="GeneID" id="5890190"/>
<evidence type="ECO:0000256" key="6">
    <source>
        <dbReference type="SAM" id="Coils"/>
    </source>
</evidence>
<feature type="compositionally biased region" description="Polar residues" evidence="7">
    <location>
        <begin position="7"/>
        <end position="28"/>
    </location>
</feature>
<feature type="compositionally biased region" description="Polar residues" evidence="7">
    <location>
        <begin position="80"/>
        <end position="94"/>
    </location>
</feature>
<dbReference type="Pfam" id="PF05010">
    <property type="entry name" value="TACC_C"/>
    <property type="match status" value="1"/>
</dbReference>
<feature type="domain" description="Transforming acidic coiled-coil-containing protein C-terminal" evidence="8">
    <location>
        <begin position="178"/>
        <end position="326"/>
    </location>
</feature>
<dbReference type="EMBL" id="CH991548">
    <property type="protein sequence ID" value="EDQ90369.1"/>
    <property type="molecule type" value="Genomic_DNA"/>
</dbReference>
<feature type="coiled-coil region" evidence="6">
    <location>
        <begin position="179"/>
        <end position="329"/>
    </location>
</feature>
<comment type="subcellular location">
    <subcellularLocation>
        <location evidence="1">Cytoplasm</location>
        <location evidence="1">Cytoskeleton</location>
    </subcellularLocation>
</comment>
<evidence type="ECO:0000256" key="5">
    <source>
        <dbReference type="ARBA" id="ARBA00023212"/>
    </source>
</evidence>
<organism evidence="9 10">
    <name type="scientific">Monosiga brevicollis</name>
    <name type="common">Choanoflagellate</name>
    <dbReference type="NCBI Taxonomy" id="81824"/>
    <lineage>
        <taxon>Eukaryota</taxon>
        <taxon>Choanoflagellata</taxon>
        <taxon>Craspedida</taxon>
        <taxon>Salpingoecidae</taxon>
        <taxon>Monosiga</taxon>
    </lineage>
</organism>
<name>A9UXD3_MONBE</name>
<dbReference type="STRING" id="81824.A9UXD3"/>
<dbReference type="Proteomes" id="UP000001357">
    <property type="component" value="Unassembled WGS sequence"/>
</dbReference>
<sequence length="332" mass="36248">MGRANRMDTTTSSFVDSDFQTPSKVFGSSGTGTGAGYNGRSQAADLDLDALRLSGGNSGTASDLARQSLYRRFDPAFASPANTPEPATSKTNSAAAVGAPPPGKLLDMATPEAVRHHRQLPSGPGTNSATPTNPSVPDFLSTTLKTHSAAPTTPSIAEATPSNIMAAVIPSGEFAGRSVEELIEELRVAQELEAELENKETELRYAQADLHKADESYRALHDRFLRTRTNIEHLQENERKLKQTVTELQKVNEQLRKEHQAMADKIATQINSVNQHISEMESKHSSELAAAETKVRMAQTRLEQTQRELENKTQDNKELQEICDSLLARIEQ</sequence>
<evidence type="ECO:0000256" key="1">
    <source>
        <dbReference type="ARBA" id="ARBA00004245"/>
    </source>
</evidence>
<evidence type="ECO:0000313" key="10">
    <source>
        <dbReference type="Proteomes" id="UP000001357"/>
    </source>
</evidence>
<feature type="region of interest" description="Disordered" evidence="7">
    <location>
        <begin position="76"/>
        <end position="140"/>
    </location>
</feature>
<dbReference type="Gene3D" id="1.20.5.1700">
    <property type="match status" value="1"/>
</dbReference>
<dbReference type="RefSeq" id="XP_001745136.1">
    <property type="nucleotide sequence ID" value="XM_001745084.1"/>
</dbReference>
<keyword evidence="3" id="KW-0963">Cytoplasm</keyword>
<keyword evidence="5" id="KW-0206">Cytoskeleton</keyword>
<proteinExistence type="inferred from homology"/>
<feature type="region of interest" description="Disordered" evidence="7">
    <location>
        <begin position="1"/>
        <end position="41"/>
    </location>
</feature>
<keyword evidence="10" id="KW-1185">Reference proteome</keyword>
<dbReference type="InterPro" id="IPR007707">
    <property type="entry name" value="TACC_C"/>
</dbReference>
<dbReference type="AlphaFoldDB" id="A9UXD3"/>
<evidence type="ECO:0000256" key="2">
    <source>
        <dbReference type="ARBA" id="ARBA00009423"/>
    </source>
</evidence>
<dbReference type="InParanoid" id="A9UXD3"/>
<evidence type="ECO:0000313" key="9">
    <source>
        <dbReference type="EMBL" id="EDQ90369.1"/>
    </source>
</evidence>
<feature type="compositionally biased region" description="Polar residues" evidence="7">
    <location>
        <begin position="124"/>
        <end position="140"/>
    </location>
</feature>
<gene>
    <name evidence="9" type="ORF">MONBRDRAFT_7561</name>
</gene>